<reference evidence="1" key="1">
    <citation type="submission" date="2020-08" db="EMBL/GenBank/DDBJ databases">
        <title>Multicomponent nature underlies the extraordinary mechanical properties of spider dragline silk.</title>
        <authorList>
            <person name="Kono N."/>
            <person name="Nakamura H."/>
            <person name="Mori M."/>
            <person name="Yoshida Y."/>
            <person name="Ohtoshi R."/>
            <person name="Malay A.D."/>
            <person name="Moran D.A.P."/>
            <person name="Tomita M."/>
            <person name="Numata K."/>
            <person name="Arakawa K."/>
        </authorList>
    </citation>
    <scope>NUCLEOTIDE SEQUENCE</scope>
</reference>
<organism evidence="1 2">
    <name type="scientific">Trichonephila inaurata madagascariensis</name>
    <dbReference type="NCBI Taxonomy" id="2747483"/>
    <lineage>
        <taxon>Eukaryota</taxon>
        <taxon>Metazoa</taxon>
        <taxon>Ecdysozoa</taxon>
        <taxon>Arthropoda</taxon>
        <taxon>Chelicerata</taxon>
        <taxon>Arachnida</taxon>
        <taxon>Araneae</taxon>
        <taxon>Araneomorphae</taxon>
        <taxon>Entelegynae</taxon>
        <taxon>Araneoidea</taxon>
        <taxon>Nephilidae</taxon>
        <taxon>Trichonephila</taxon>
        <taxon>Trichonephila inaurata</taxon>
    </lineage>
</organism>
<comment type="caution">
    <text evidence="1">The sequence shown here is derived from an EMBL/GenBank/DDBJ whole genome shotgun (WGS) entry which is preliminary data.</text>
</comment>
<sequence>MACFQDSSHNLSFLGIKNKVSIFLANLGSRDMFCLPHRRTYESKVLQITGRYWIVAQQGNDQARKRHFLFFVSFLRERDWRDINKIGRERDLPDRLSVRTALDNTFSEQQRSEKIGWMRATKSEMSIKRTLKIDHHALLIRTKLISKNGLHKYNIYTDNADGLFE</sequence>
<protein>
    <submittedName>
        <fullName evidence="1">Uncharacterized protein</fullName>
    </submittedName>
</protein>
<dbReference type="AlphaFoldDB" id="A0A8X6X155"/>
<dbReference type="EMBL" id="BMAV01004085">
    <property type="protein sequence ID" value="GFY44144.1"/>
    <property type="molecule type" value="Genomic_DNA"/>
</dbReference>
<proteinExistence type="predicted"/>
<accession>A0A8X6X155</accession>
<gene>
    <name evidence="1" type="ORF">TNIN_66691</name>
</gene>
<name>A0A8X6X155_9ARAC</name>
<evidence type="ECO:0000313" key="1">
    <source>
        <dbReference type="EMBL" id="GFY44144.1"/>
    </source>
</evidence>
<keyword evidence="2" id="KW-1185">Reference proteome</keyword>
<evidence type="ECO:0000313" key="2">
    <source>
        <dbReference type="Proteomes" id="UP000886998"/>
    </source>
</evidence>
<dbReference type="Proteomes" id="UP000886998">
    <property type="component" value="Unassembled WGS sequence"/>
</dbReference>